<feature type="compositionally biased region" description="Basic and acidic residues" evidence="2">
    <location>
        <begin position="720"/>
        <end position="732"/>
    </location>
</feature>
<name>A0A8H4IHC2_9PEZI</name>
<evidence type="ECO:0000256" key="2">
    <source>
        <dbReference type="SAM" id="MobiDB-lite"/>
    </source>
</evidence>
<feature type="compositionally biased region" description="Low complexity" evidence="2">
    <location>
        <begin position="514"/>
        <end position="531"/>
    </location>
</feature>
<feature type="compositionally biased region" description="Polar residues" evidence="2">
    <location>
        <begin position="312"/>
        <end position="342"/>
    </location>
</feature>
<dbReference type="OrthoDB" id="3942062at2759"/>
<feature type="domain" description="Vps72/YL1 C-terminal" evidence="3">
    <location>
        <begin position="630"/>
        <end position="659"/>
    </location>
</feature>
<evidence type="ECO:0000256" key="1">
    <source>
        <dbReference type="ARBA" id="ARBA00006832"/>
    </source>
</evidence>
<dbReference type="AlphaFoldDB" id="A0A8H4IHC2"/>
<dbReference type="InterPro" id="IPR046757">
    <property type="entry name" value="YL1_N"/>
</dbReference>
<comment type="caution">
    <text evidence="4">The sequence shown here is derived from an EMBL/GenBank/DDBJ whole genome shotgun (WGS) entry which is preliminary data.</text>
</comment>
<feature type="compositionally biased region" description="Low complexity" evidence="2">
    <location>
        <begin position="14"/>
        <end position="30"/>
    </location>
</feature>
<keyword evidence="6" id="KW-1185">Reference proteome</keyword>
<organism evidence="4 6">
    <name type="scientific">Botryosphaeria dothidea</name>
    <dbReference type="NCBI Taxonomy" id="55169"/>
    <lineage>
        <taxon>Eukaryota</taxon>
        <taxon>Fungi</taxon>
        <taxon>Dikarya</taxon>
        <taxon>Ascomycota</taxon>
        <taxon>Pezizomycotina</taxon>
        <taxon>Dothideomycetes</taxon>
        <taxon>Dothideomycetes incertae sedis</taxon>
        <taxon>Botryosphaeriales</taxon>
        <taxon>Botryosphaeriaceae</taxon>
        <taxon>Botryosphaeria</taxon>
    </lineage>
</organism>
<dbReference type="InterPro" id="IPR013272">
    <property type="entry name" value="Vps72/YL1_C"/>
</dbReference>
<dbReference type="GO" id="GO:0005634">
    <property type="term" value="C:nucleus"/>
    <property type="evidence" value="ECO:0007669"/>
    <property type="project" value="TreeGrafter"/>
</dbReference>
<feature type="compositionally biased region" description="Basic and acidic residues" evidence="2">
    <location>
        <begin position="200"/>
        <end position="226"/>
    </location>
</feature>
<evidence type="ECO:0000313" key="4">
    <source>
        <dbReference type="EMBL" id="KAF4301035.1"/>
    </source>
</evidence>
<dbReference type="Proteomes" id="UP000572817">
    <property type="component" value="Unassembled WGS sequence"/>
</dbReference>
<comment type="similarity">
    <text evidence="1">Belongs to the VPS72/YL1 family.</text>
</comment>
<dbReference type="SMART" id="SM00993">
    <property type="entry name" value="YL1_C"/>
    <property type="match status" value="1"/>
</dbReference>
<dbReference type="Pfam" id="PF08265">
    <property type="entry name" value="YL1_C"/>
    <property type="match status" value="1"/>
</dbReference>
<evidence type="ECO:0000259" key="3">
    <source>
        <dbReference type="SMART" id="SM00993"/>
    </source>
</evidence>
<dbReference type="EMBL" id="WWBZ02000040">
    <property type="protein sequence ID" value="KAF4305262.1"/>
    <property type="molecule type" value="Genomic_DNA"/>
</dbReference>
<protein>
    <submittedName>
        <fullName evidence="4">Signal transducer</fullName>
    </submittedName>
</protein>
<feature type="region of interest" description="Disordered" evidence="2">
    <location>
        <begin position="508"/>
        <end position="567"/>
    </location>
</feature>
<dbReference type="PANTHER" id="PTHR13275:SF4">
    <property type="entry name" value="VACUOLAR PROTEIN SORTING-ASSOCIATED PROTEIN 72 HOMOLOG"/>
    <property type="match status" value="1"/>
</dbReference>
<feature type="compositionally biased region" description="Basic and acidic residues" evidence="2">
    <location>
        <begin position="234"/>
        <end position="263"/>
    </location>
</feature>
<evidence type="ECO:0000313" key="5">
    <source>
        <dbReference type="EMBL" id="KAF4305262.1"/>
    </source>
</evidence>
<gene>
    <name evidence="5" type="ORF">GTA08_BOTSDO06776</name>
    <name evidence="4" type="ORF">GTA08_BOTSDO10971</name>
</gene>
<feature type="compositionally biased region" description="Polar residues" evidence="2">
    <location>
        <begin position="395"/>
        <end position="485"/>
    </location>
</feature>
<feature type="compositionally biased region" description="Low complexity" evidence="2">
    <location>
        <begin position="553"/>
        <end position="563"/>
    </location>
</feature>
<feature type="region of interest" description="Disordered" evidence="2">
    <location>
        <begin position="702"/>
        <end position="732"/>
    </location>
</feature>
<feature type="compositionally biased region" description="Acidic residues" evidence="2">
    <location>
        <begin position="95"/>
        <end position="110"/>
    </location>
</feature>
<reference evidence="4 6" key="1">
    <citation type="submission" date="2020-04" db="EMBL/GenBank/DDBJ databases">
        <title>Genome Assembly and Annotation of Botryosphaeria dothidea sdau 11-99, a Latent Pathogen of Apple Fruit Ring Rot in China.</title>
        <authorList>
            <person name="Yu C."/>
            <person name="Diao Y."/>
            <person name="Lu Q."/>
            <person name="Zhao J."/>
            <person name="Cui S."/>
            <person name="Peng C."/>
            <person name="He B."/>
            <person name="Liu H."/>
        </authorList>
    </citation>
    <scope>NUCLEOTIDE SEQUENCE [LARGE SCALE GENOMIC DNA]</scope>
    <source>
        <strain evidence="6">sdau11-99</strain>
        <strain evidence="4">Sdau11-99</strain>
    </source>
</reference>
<feature type="compositionally biased region" description="Polar residues" evidence="2">
    <location>
        <begin position="349"/>
        <end position="370"/>
    </location>
</feature>
<feature type="compositionally biased region" description="Polar residues" evidence="2">
    <location>
        <begin position="379"/>
        <end position="388"/>
    </location>
</feature>
<feature type="compositionally biased region" description="Basic and acidic residues" evidence="2">
    <location>
        <begin position="111"/>
        <end position="122"/>
    </location>
</feature>
<sequence>MSQDGDPSTRRPLPEAANDAPSSSSDAEPAMVVARARRSNAGNWMRKLLDQEERPDEQQDAHEFYDNEHWAEDADDDEFGGADALAPEDIALESSGDEDEDEGEQDDEDAGEKVLRKEERQQKLLQKRKRRDPFAQAALRQQKKAKTTAQSTPQSSMLPPPRPKKKSERVSWLPEATEGPVRSSSRRLTVQNKQNLTQGLEEKERHRLHVLEIMKKAEKRKEKDQPKPMTQQERLAEAARVEKRNNKTLSRWEESERQKAEENKARLEALKNRKLDGPFVRYYSGPSLWVNDKLKQVGKDNCKIEELDDDSPSVNDAVNTSTESKPIVALQSTASAPNTSIASEPIVAPQSTASVGQDGQQENSAPQQQLAAIVKPEEPSNNSDQVSNAEAPAASTEQTQSLPVHQPTSTAQPDHPQSSELEPSQPNPSETPQSQSEQAPSQLSTIQPTQTQSSKPHLSQTGSSETQPSNTVNSSAELSSGQGNNIMFAPPQSAGGFLDGIFDWASMDSNQPNSSSAQRPLSSQSQLPSALMVTESAKERNQGDEPIKASGEPASYQQAQSDPPAAPPRRVILRAVRNLITLQNFDSLRPRDKDALSRALFRWPAGMPIALPTRPPPGRGARNAHLPHRELCCITAQPARYRDPLTGLPYADAFAFRSIRRFVSGLGGGMGTARWSNLLGCFVGPKSEGRFAVAKGVPERFLGKKKEVEPGQSDAPAQEEQPKDQDVKMEGA</sequence>
<dbReference type="EMBL" id="WWBZ02000082">
    <property type="protein sequence ID" value="KAF4301035.1"/>
    <property type="molecule type" value="Genomic_DNA"/>
</dbReference>
<feature type="region of interest" description="Disordered" evidence="2">
    <location>
        <begin position="304"/>
        <end position="492"/>
    </location>
</feature>
<proteinExistence type="inferred from homology"/>
<feature type="compositionally biased region" description="Polar residues" evidence="2">
    <location>
        <begin position="182"/>
        <end position="198"/>
    </location>
</feature>
<dbReference type="Pfam" id="PF05764">
    <property type="entry name" value="YL1"/>
    <property type="match status" value="1"/>
</dbReference>
<feature type="compositionally biased region" description="Basic and acidic residues" evidence="2">
    <location>
        <begin position="47"/>
        <end position="72"/>
    </location>
</feature>
<accession>A0A8H4IHC2</accession>
<dbReference type="PANTHER" id="PTHR13275">
    <property type="entry name" value="YL-1 PROTEIN TRANSCRIPTION FACTOR-LIKE 1"/>
    <property type="match status" value="1"/>
</dbReference>
<feature type="region of interest" description="Disordered" evidence="2">
    <location>
        <begin position="1"/>
        <end position="263"/>
    </location>
</feature>
<feature type="compositionally biased region" description="Basic and acidic residues" evidence="2">
    <location>
        <begin position="536"/>
        <end position="547"/>
    </location>
</feature>
<evidence type="ECO:0000313" key="6">
    <source>
        <dbReference type="Proteomes" id="UP000572817"/>
    </source>
</evidence>